<feature type="domain" description="DDE Tnp4" evidence="8">
    <location>
        <begin position="125"/>
        <end position="190"/>
    </location>
</feature>
<evidence type="ECO:0000256" key="5">
    <source>
        <dbReference type="ARBA" id="ARBA00022723"/>
    </source>
</evidence>
<keyword evidence="4" id="KW-0540">Nuclease</keyword>
<comment type="cofactor">
    <cofactor evidence="1">
        <name>a divalent metal cation</name>
        <dbReference type="ChEBI" id="CHEBI:60240"/>
    </cofactor>
</comment>
<dbReference type="GO" id="GO:0046872">
    <property type="term" value="F:metal ion binding"/>
    <property type="evidence" value="ECO:0007669"/>
    <property type="project" value="UniProtKB-KW"/>
</dbReference>
<keyword evidence="10" id="KW-1185">Reference proteome</keyword>
<dbReference type="OrthoDB" id="6775305at2759"/>
<evidence type="ECO:0000256" key="6">
    <source>
        <dbReference type="ARBA" id="ARBA00022801"/>
    </source>
</evidence>
<evidence type="ECO:0000256" key="3">
    <source>
        <dbReference type="ARBA" id="ARBA00006958"/>
    </source>
</evidence>
<dbReference type="GO" id="GO:0016787">
    <property type="term" value="F:hydrolase activity"/>
    <property type="evidence" value="ECO:0007669"/>
    <property type="project" value="UniProtKB-KW"/>
</dbReference>
<gene>
    <name evidence="9" type="ORF">ACAOBT_LOCUS13981</name>
</gene>
<proteinExistence type="inferred from homology"/>
<evidence type="ECO:0000256" key="1">
    <source>
        <dbReference type="ARBA" id="ARBA00001968"/>
    </source>
</evidence>
<dbReference type="InterPro" id="IPR027806">
    <property type="entry name" value="HARBI1_dom"/>
</dbReference>
<dbReference type="EMBL" id="CAKOFQ010006895">
    <property type="protein sequence ID" value="CAH1980432.1"/>
    <property type="molecule type" value="Genomic_DNA"/>
</dbReference>
<evidence type="ECO:0000256" key="4">
    <source>
        <dbReference type="ARBA" id="ARBA00022722"/>
    </source>
</evidence>
<dbReference type="GO" id="GO:0004518">
    <property type="term" value="F:nuclease activity"/>
    <property type="evidence" value="ECO:0007669"/>
    <property type="project" value="UniProtKB-KW"/>
</dbReference>
<keyword evidence="6" id="KW-0378">Hydrolase</keyword>
<evidence type="ECO:0000256" key="7">
    <source>
        <dbReference type="ARBA" id="ARBA00023242"/>
    </source>
</evidence>
<keyword evidence="5" id="KW-0479">Metal-binding</keyword>
<evidence type="ECO:0000256" key="2">
    <source>
        <dbReference type="ARBA" id="ARBA00004123"/>
    </source>
</evidence>
<name>A0A9P0KPR5_ACAOB</name>
<comment type="caution">
    <text evidence="9">The sequence shown here is derived from an EMBL/GenBank/DDBJ whole genome shotgun (WGS) entry which is preliminary data.</text>
</comment>
<accession>A0A9P0KPR5</accession>
<comment type="similarity">
    <text evidence="3">Belongs to the HARBI1 family.</text>
</comment>
<evidence type="ECO:0000313" key="10">
    <source>
        <dbReference type="Proteomes" id="UP001152888"/>
    </source>
</evidence>
<protein>
    <recommendedName>
        <fullName evidence="8">DDE Tnp4 domain-containing protein</fullName>
    </recommendedName>
</protein>
<dbReference type="GO" id="GO:0005634">
    <property type="term" value="C:nucleus"/>
    <property type="evidence" value="ECO:0007669"/>
    <property type="project" value="UniProtKB-SubCell"/>
</dbReference>
<dbReference type="AlphaFoldDB" id="A0A9P0KPR5"/>
<dbReference type="PANTHER" id="PTHR22930:SF269">
    <property type="entry name" value="NUCLEASE HARBI1-LIKE PROTEIN"/>
    <property type="match status" value="1"/>
</dbReference>
<dbReference type="Proteomes" id="UP001152888">
    <property type="component" value="Unassembled WGS sequence"/>
</dbReference>
<evidence type="ECO:0000313" key="9">
    <source>
        <dbReference type="EMBL" id="CAH1980432.1"/>
    </source>
</evidence>
<keyword evidence="7" id="KW-0539">Nucleus</keyword>
<sequence length="216" mass="24371">MATPPPIILEAGHWQTARRSNTPRRTNGSSSIRRDTIFLESIPAQERLALTLRFLATGDTYVSLQYLFKICKQSISRIIPYRHTQELHSGTITGLPTIPKTQDEWLHVSNDFETTWTFPHCVGAVDGKHIILQCPINSGSEYINYKGFFSIVLFAVVDASYNFIFVDVGCQGRISDGGVFASICLYKEMGKQNAEHPSPCSSQWESTKNTVFFSWR</sequence>
<evidence type="ECO:0000259" key="8">
    <source>
        <dbReference type="Pfam" id="PF13359"/>
    </source>
</evidence>
<dbReference type="PANTHER" id="PTHR22930">
    <property type="match status" value="1"/>
</dbReference>
<dbReference type="InterPro" id="IPR045249">
    <property type="entry name" value="HARBI1-like"/>
</dbReference>
<dbReference type="Pfam" id="PF13359">
    <property type="entry name" value="DDE_Tnp_4"/>
    <property type="match status" value="1"/>
</dbReference>
<organism evidence="9 10">
    <name type="scientific">Acanthoscelides obtectus</name>
    <name type="common">Bean weevil</name>
    <name type="synonym">Bruchus obtectus</name>
    <dbReference type="NCBI Taxonomy" id="200917"/>
    <lineage>
        <taxon>Eukaryota</taxon>
        <taxon>Metazoa</taxon>
        <taxon>Ecdysozoa</taxon>
        <taxon>Arthropoda</taxon>
        <taxon>Hexapoda</taxon>
        <taxon>Insecta</taxon>
        <taxon>Pterygota</taxon>
        <taxon>Neoptera</taxon>
        <taxon>Endopterygota</taxon>
        <taxon>Coleoptera</taxon>
        <taxon>Polyphaga</taxon>
        <taxon>Cucujiformia</taxon>
        <taxon>Chrysomeloidea</taxon>
        <taxon>Chrysomelidae</taxon>
        <taxon>Bruchinae</taxon>
        <taxon>Bruchini</taxon>
        <taxon>Acanthoscelides</taxon>
    </lineage>
</organism>
<reference evidence="9" key="1">
    <citation type="submission" date="2022-03" db="EMBL/GenBank/DDBJ databases">
        <authorList>
            <person name="Sayadi A."/>
        </authorList>
    </citation>
    <scope>NUCLEOTIDE SEQUENCE</scope>
</reference>
<comment type="subcellular location">
    <subcellularLocation>
        <location evidence="2">Nucleus</location>
    </subcellularLocation>
</comment>